<evidence type="ECO:0000313" key="11">
    <source>
        <dbReference type="Proteomes" id="UP000184206"/>
    </source>
</evidence>
<evidence type="ECO:0000256" key="3">
    <source>
        <dbReference type="ARBA" id="ARBA00020150"/>
    </source>
</evidence>
<evidence type="ECO:0000256" key="5">
    <source>
        <dbReference type="ARBA" id="ARBA00022847"/>
    </source>
</evidence>
<keyword evidence="4 9" id="KW-0812">Transmembrane</keyword>
<comment type="subcellular location">
    <subcellularLocation>
        <location evidence="1">Membrane</location>
        <topology evidence="1">Multi-pass membrane protein</topology>
    </subcellularLocation>
</comment>
<sequence length="539" mass="58155">MTKKGKIQVSLISKFSDAAWKDHSRSKDLFLLRRGRKNNQNGGGQDVRQPSYSTSQLIGLFLGPLAFLALMFLVPLEGLSGEGKAVLAFAAWLAIWWILEAMPLGITSLLPLVMMPVVTSITSAEVASAFGDPLIFLFLGGFAIALAMEKWNLHERIALTIISVVGTSLSGLILGFALATGFLSMWVSNMATIMLMIPIGTAIIAKVVELMKEDGVHTAEEEIKFTKSIIFAIGFGGTIGGSATLIGTPTNLILASMAGELLGYEIPFGTFLIFAFPLTLILMAGFIFYLTKIAYPMKVKTISKGRELVEERKSLLGKMSYEEKVVMAIFTFTAFMWLTRTFIWTDIIPGINDTMIAMISAMLLFLIPSKNKEGGRILESDALTKMPWGVLLLVGGGLALAVGFTGTDLADWMGGQLMNLENAPLVFIIAVSALLGILMTQMAPNTATVTILLPITAALATAINVNPLPIMTATAMGAGFAFMLPIGTPSNALIYATGKITIVDMLRKGTWLTILSVILIVVFTYYVLPFIFNIDKFAA</sequence>
<keyword evidence="5" id="KW-0813">Transport</keyword>
<dbReference type="PANTHER" id="PTHR10283:SF82">
    <property type="entry name" value="SOLUTE CARRIER FAMILY 13 MEMBER 2"/>
    <property type="match status" value="1"/>
</dbReference>
<dbReference type="NCBIfam" id="TIGR00785">
    <property type="entry name" value="dass"/>
    <property type="match status" value="1"/>
</dbReference>
<dbReference type="Pfam" id="PF00939">
    <property type="entry name" value="Na_sulph_symp"/>
    <property type="match status" value="1"/>
</dbReference>
<keyword evidence="5" id="KW-0769">Symport</keyword>
<name>A0A1M7DT17_9BACL</name>
<reference evidence="10 11" key="1">
    <citation type="submission" date="2016-11" db="EMBL/GenBank/DDBJ databases">
        <authorList>
            <person name="Jaros S."/>
            <person name="Januszkiewicz K."/>
            <person name="Wedrychowicz H."/>
        </authorList>
    </citation>
    <scope>NUCLEOTIDE SEQUENCE [LARGE SCALE GENOMIC DNA]</scope>
    <source>
        <strain evidence="10 11">DSM 16010</strain>
    </source>
</reference>
<dbReference type="AlphaFoldDB" id="A0A1M7DT17"/>
<evidence type="ECO:0000256" key="8">
    <source>
        <dbReference type="ARBA" id="ARBA00031174"/>
    </source>
</evidence>
<dbReference type="InterPro" id="IPR001898">
    <property type="entry name" value="SLC13A/DASS"/>
</dbReference>
<feature type="transmembrane region" description="Helical" evidence="9">
    <location>
        <begin position="185"/>
        <end position="208"/>
    </location>
</feature>
<feature type="transmembrane region" description="Helical" evidence="9">
    <location>
        <begin position="388"/>
        <end position="410"/>
    </location>
</feature>
<accession>A0A1M7DT17</accession>
<protein>
    <recommendedName>
        <fullName evidence="3">Sodium-dependent dicarboxylate transporter SdcS</fullName>
    </recommendedName>
    <alternativeName>
        <fullName evidence="8">Na(+)/dicarboxylate symporter</fullName>
    </alternativeName>
</protein>
<evidence type="ECO:0000256" key="2">
    <source>
        <dbReference type="ARBA" id="ARBA00006772"/>
    </source>
</evidence>
<dbReference type="Proteomes" id="UP000184206">
    <property type="component" value="Unassembled WGS sequence"/>
</dbReference>
<keyword evidence="6 9" id="KW-1133">Transmembrane helix</keyword>
<feature type="transmembrane region" description="Helical" evidence="9">
    <location>
        <begin position="447"/>
        <end position="465"/>
    </location>
</feature>
<comment type="similarity">
    <text evidence="2">Belongs to the SLC13A/DASS transporter (TC 2.A.47) family. NADC subfamily.</text>
</comment>
<dbReference type="GO" id="GO:1905039">
    <property type="term" value="P:carboxylic acid transmembrane transport"/>
    <property type="evidence" value="ECO:0007669"/>
    <property type="project" value="UniProtKB-ARBA"/>
</dbReference>
<feature type="transmembrane region" description="Helical" evidence="9">
    <location>
        <begin position="510"/>
        <end position="532"/>
    </location>
</feature>
<dbReference type="EMBL" id="FRCF01000003">
    <property type="protein sequence ID" value="SHL82610.1"/>
    <property type="molecule type" value="Genomic_DNA"/>
</dbReference>
<feature type="transmembrane region" description="Helical" evidence="9">
    <location>
        <begin position="229"/>
        <end position="248"/>
    </location>
</feature>
<feature type="transmembrane region" description="Helical" evidence="9">
    <location>
        <begin position="422"/>
        <end position="440"/>
    </location>
</feature>
<feature type="transmembrane region" description="Helical" evidence="9">
    <location>
        <begin position="57"/>
        <end position="74"/>
    </location>
</feature>
<dbReference type="PANTHER" id="PTHR10283">
    <property type="entry name" value="SOLUTE CARRIER FAMILY 13 MEMBER"/>
    <property type="match status" value="1"/>
</dbReference>
<feature type="transmembrane region" description="Helical" evidence="9">
    <location>
        <begin position="325"/>
        <end position="344"/>
    </location>
</feature>
<dbReference type="OrthoDB" id="9766267at2"/>
<feature type="transmembrane region" description="Helical" evidence="9">
    <location>
        <begin position="158"/>
        <end position="179"/>
    </location>
</feature>
<proteinExistence type="inferred from homology"/>
<feature type="transmembrane region" description="Helical" evidence="9">
    <location>
        <begin position="126"/>
        <end position="146"/>
    </location>
</feature>
<dbReference type="GO" id="GO:0005886">
    <property type="term" value="C:plasma membrane"/>
    <property type="evidence" value="ECO:0007669"/>
    <property type="project" value="TreeGrafter"/>
</dbReference>
<gene>
    <name evidence="10" type="ORF">SAMN02745189_00983</name>
</gene>
<feature type="transmembrane region" description="Helical" evidence="9">
    <location>
        <begin position="86"/>
        <end position="106"/>
    </location>
</feature>
<evidence type="ECO:0000256" key="6">
    <source>
        <dbReference type="ARBA" id="ARBA00022989"/>
    </source>
</evidence>
<evidence type="ECO:0000256" key="9">
    <source>
        <dbReference type="SAM" id="Phobius"/>
    </source>
</evidence>
<keyword evidence="7 9" id="KW-0472">Membrane</keyword>
<evidence type="ECO:0000256" key="7">
    <source>
        <dbReference type="ARBA" id="ARBA00023136"/>
    </source>
</evidence>
<evidence type="ECO:0000256" key="1">
    <source>
        <dbReference type="ARBA" id="ARBA00004141"/>
    </source>
</evidence>
<evidence type="ECO:0000256" key="4">
    <source>
        <dbReference type="ARBA" id="ARBA00022692"/>
    </source>
</evidence>
<feature type="transmembrane region" description="Helical" evidence="9">
    <location>
        <begin position="477"/>
        <end position="498"/>
    </location>
</feature>
<dbReference type="GO" id="GO:0015293">
    <property type="term" value="F:symporter activity"/>
    <property type="evidence" value="ECO:0007669"/>
    <property type="project" value="UniProtKB-KW"/>
</dbReference>
<evidence type="ECO:0000313" key="10">
    <source>
        <dbReference type="EMBL" id="SHL82610.1"/>
    </source>
</evidence>
<feature type="transmembrane region" description="Helical" evidence="9">
    <location>
        <begin position="350"/>
        <end position="367"/>
    </location>
</feature>
<keyword evidence="11" id="KW-1185">Reference proteome</keyword>
<organism evidence="10 11">
    <name type="scientific">Lacicoccus alkaliphilus DSM 16010</name>
    <dbReference type="NCBI Taxonomy" id="1123231"/>
    <lineage>
        <taxon>Bacteria</taxon>
        <taxon>Bacillati</taxon>
        <taxon>Bacillota</taxon>
        <taxon>Bacilli</taxon>
        <taxon>Bacillales</taxon>
        <taxon>Salinicoccaceae</taxon>
        <taxon>Lacicoccus</taxon>
    </lineage>
</organism>
<dbReference type="GO" id="GO:0008514">
    <property type="term" value="F:organic anion transmembrane transporter activity"/>
    <property type="evidence" value="ECO:0007669"/>
    <property type="project" value="UniProtKB-ARBA"/>
</dbReference>
<feature type="transmembrane region" description="Helical" evidence="9">
    <location>
        <begin position="268"/>
        <end position="290"/>
    </location>
</feature>
<dbReference type="STRING" id="1123231.SAMN02745189_00983"/>